<protein>
    <submittedName>
        <fullName evidence="1">Uncharacterized protein</fullName>
    </submittedName>
</protein>
<name>A0A0E9Q4U0_ANGAN</name>
<dbReference type="AlphaFoldDB" id="A0A0E9Q4U0"/>
<dbReference type="EMBL" id="GBXM01097030">
    <property type="protein sequence ID" value="JAH11547.1"/>
    <property type="molecule type" value="Transcribed_RNA"/>
</dbReference>
<organism evidence="1">
    <name type="scientific">Anguilla anguilla</name>
    <name type="common">European freshwater eel</name>
    <name type="synonym">Muraena anguilla</name>
    <dbReference type="NCBI Taxonomy" id="7936"/>
    <lineage>
        <taxon>Eukaryota</taxon>
        <taxon>Metazoa</taxon>
        <taxon>Chordata</taxon>
        <taxon>Craniata</taxon>
        <taxon>Vertebrata</taxon>
        <taxon>Euteleostomi</taxon>
        <taxon>Actinopterygii</taxon>
        <taxon>Neopterygii</taxon>
        <taxon>Teleostei</taxon>
        <taxon>Anguilliformes</taxon>
        <taxon>Anguillidae</taxon>
        <taxon>Anguilla</taxon>
    </lineage>
</organism>
<sequence>MEKCVGSSVTYWLVVVTRQSDHLVECRHCDPTLELRKIVDR</sequence>
<reference evidence="1" key="2">
    <citation type="journal article" date="2015" name="Fish Shellfish Immunol.">
        <title>Early steps in the European eel (Anguilla anguilla)-Vibrio vulnificus interaction in the gills: Role of the RtxA13 toxin.</title>
        <authorList>
            <person name="Callol A."/>
            <person name="Pajuelo D."/>
            <person name="Ebbesson L."/>
            <person name="Teles M."/>
            <person name="MacKenzie S."/>
            <person name="Amaro C."/>
        </authorList>
    </citation>
    <scope>NUCLEOTIDE SEQUENCE</scope>
</reference>
<reference evidence="1" key="1">
    <citation type="submission" date="2014-11" db="EMBL/GenBank/DDBJ databases">
        <authorList>
            <person name="Amaro Gonzalez C."/>
        </authorList>
    </citation>
    <scope>NUCLEOTIDE SEQUENCE</scope>
</reference>
<evidence type="ECO:0000313" key="1">
    <source>
        <dbReference type="EMBL" id="JAH11547.1"/>
    </source>
</evidence>
<proteinExistence type="predicted"/>
<accession>A0A0E9Q4U0</accession>